<sequence length="122" mass="13911">MIKILKIDWLDEASYEGEITLVDSHNKQLVCFTYSQPLDVITKKLNVIYGMGGSEVIRSEEHSYSLGRLGNFEYYVVGQVLDKDVPLIQCFDYVLKFSGELPGDIVSGDWVECSVDRFDIYV</sequence>
<comment type="caution">
    <text evidence="1">The sequence shown here is derived from an EMBL/GenBank/DDBJ whole genome shotgun (WGS) entry which is preliminary data.</text>
</comment>
<dbReference type="RefSeq" id="WP_049538464.1">
    <property type="nucleotide sequence ID" value="NZ_KQ969578.1"/>
</dbReference>
<proteinExistence type="predicted"/>
<dbReference type="EMBL" id="LQOB01000335">
    <property type="protein sequence ID" value="KXT84353.1"/>
    <property type="molecule type" value="Genomic_DNA"/>
</dbReference>
<dbReference type="OrthoDB" id="7007761at2"/>
<evidence type="ECO:0000313" key="2">
    <source>
        <dbReference type="Proteomes" id="UP000072653"/>
    </source>
</evidence>
<dbReference type="Proteomes" id="UP000072653">
    <property type="component" value="Unassembled WGS sequence"/>
</dbReference>
<evidence type="ECO:0000313" key="1">
    <source>
        <dbReference type="EMBL" id="KXT84353.1"/>
    </source>
</evidence>
<dbReference type="PATRIC" id="fig|1303.79.peg.2160"/>
<name>A0A139P8H9_STROR</name>
<dbReference type="AlphaFoldDB" id="A0A139P8H9"/>
<accession>A0A139P8H9</accession>
<organism evidence="1 2">
    <name type="scientific">Streptococcus oralis</name>
    <dbReference type="NCBI Taxonomy" id="1303"/>
    <lineage>
        <taxon>Bacteria</taxon>
        <taxon>Bacillati</taxon>
        <taxon>Bacillota</taxon>
        <taxon>Bacilli</taxon>
        <taxon>Lactobacillales</taxon>
        <taxon>Streptococcaceae</taxon>
        <taxon>Streptococcus</taxon>
    </lineage>
</organism>
<reference evidence="1 2" key="1">
    <citation type="submission" date="2016-01" db="EMBL/GenBank/DDBJ databases">
        <title>Highly variable Streptococcus oralis are common among viridans streptococci isolated from primates.</title>
        <authorList>
            <person name="Denapaite D."/>
            <person name="Rieger M."/>
            <person name="Koendgen S."/>
            <person name="Brueckner R."/>
            <person name="Ochigava I."/>
            <person name="Kappeler P."/>
            <person name="Maetz-Rensing K."/>
            <person name="Leendertz F."/>
            <person name="Hakenbeck R."/>
        </authorList>
    </citation>
    <scope>NUCLEOTIDE SEQUENCE [LARGE SCALE GENOMIC DNA]</scope>
    <source>
        <strain evidence="1 2">DD16</strain>
    </source>
</reference>
<gene>
    <name evidence="1" type="ORF">SORDD16_01821</name>
</gene>
<protein>
    <submittedName>
        <fullName evidence="1">Uncharacterized protein</fullName>
    </submittedName>
</protein>